<accession>A0A9X2YRF9</accession>
<dbReference type="CDD" id="cd06587">
    <property type="entry name" value="VOC"/>
    <property type="match status" value="1"/>
</dbReference>
<reference evidence="2" key="1">
    <citation type="submission" date="2020-07" db="EMBL/GenBank/DDBJ databases">
        <authorList>
            <person name="Pettersson B.M.F."/>
            <person name="Behra P.R.K."/>
            <person name="Ramesh M."/>
            <person name="Das S."/>
            <person name="Dasgupta S."/>
            <person name="Kirsebom L.A."/>
        </authorList>
    </citation>
    <scope>NUCLEOTIDE SEQUENCE</scope>
    <source>
        <strain evidence="2">DSM 44615</strain>
    </source>
</reference>
<dbReference type="Proteomes" id="UP001140293">
    <property type="component" value="Unassembled WGS sequence"/>
</dbReference>
<sequence>MIGKLRSVVVDTKDPQALAEFYAGVLGGDIEAEDEDFIVLTERSGRRLAFQLSPEHEPPEFPDPSGSQQFHLDIQVDDVDDAQRQVLALGATEVGVEGEDFRVYRDPAGHTFCLVWGITE</sequence>
<keyword evidence="3" id="KW-1185">Reference proteome</keyword>
<reference evidence="2" key="2">
    <citation type="journal article" date="2022" name="BMC Genomics">
        <title>Comparative genome analysis of mycobacteria focusing on tRNA and non-coding RNA.</title>
        <authorList>
            <person name="Behra P.R.K."/>
            <person name="Pettersson B.M.F."/>
            <person name="Ramesh M."/>
            <person name="Das S."/>
            <person name="Dasgupta S."/>
            <person name="Kirsebom L.A."/>
        </authorList>
    </citation>
    <scope>NUCLEOTIDE SEQUENCE</scope>
    <source>
        <strain evidence="2">DSM 44615</strain>
    </source>
</reference>
<dbReference type="InterPro" id="IPR029068">
    <property type="entry name" value="Glyas_Bleomycin-R_OHBP_Dase"/>
</dbReference>
<dbReference type="SUPFAM" id="SSF54593">
    <property type="entry name" value="Glyoxalase/Bleomycin resistance protein/Dihydroxybiphenyl dioxygenase"/>
    <property type="match status" value="1"/>
</dbReference>
<evidence type="ECO:0000259" key="1">
    <source>
        <dbReference type="PROSITE" id="PS51819"/>
    </source>
</evidence>
<gene>
    <name evidence="2" type="ORF">H7I41_19020</name>
</gene>
<name>A0A9X2YRF9_9MYCO</name>
<dbReference type="InterPro" id="IPR041581">
    <property type="entry name" value="Glyoxalase_6"/>
</dbReference>
<evidence type="ECO:0000313" key="2">
    <source>
        <dbReference type="EMBL" id="MCV7172011.1"/>
    </source>
</evidence>
<evidence type="ECO:0000313" key="3">
    <source>
        <dbReference type="Proteomes" id="UP001140293"/>
    </source>
</evidence>
<dbReference type="Pfam" id="PF18029">
    <property type="entry name" value="Glyoxalase_6"/>
    <property type="match status" value="1"/>
</dbReference>
<dbReference type="Gene3D" id="3.10.180.10">
    <property type="entry name" value="2,3-Dihydroxybiphenyl 1,2-Dioxygenase, domain 1"/>
    <property type="match status" value="1"/>
</dbReference>
<dbReference type="PROSITE" id="PS51819">
    <property type="entry name" value="VOC"/>
    <property type="match status" value="1"/>
</dbReference>
<dbReference type="AlphaFoldDB" id="A0A9X2YRF9"/>
<protein>
    <submittedName>
        <fullName evidence="2">VOC family protein</fullName>
    </submittedName>
</protein>
<dbReference type="EMBL" id="JACKSJ010000153">
    <property type="protein sequence ID" value="MCV7172011.1"/>
    <property type="molecule type" value="Genomic_DNA"/>
</dbReference>
<dbReference type="PANTHER" id="PTHR35908:SF1">
    <property type="entry name" value="CONSERVED PROTEIN"/>
    <property type="match status" value="1"/>
</dbReference>
<proteinExistence type="predicted"/>
<comment type="caution">
    <text evidence="2">The sequence shown here is derived from an EMBL/GenBank/DDBJ whole genome shotgun (WGS) entry which is preliminary data.</text>
</comment>
<dbReference type="RefSeq" id="WP_264014195.1">
    <property type="nucleotide sequence ID" value="NZ_JACKSJ010000153.1"/>
</dbReference>
<organism evidence="2 3">
    <name type="scientific">[Mycobacterium] manitobense</name>
    <dbReference type="NCBI Taxonomy" id="190147"/>
    <lineage>
        <taxon>Bacteria</taxon>
        <taxon>Bacillati</taxon>
        <taxon>Actinomycetota</taxon>
        <taxon>Actinomycetes</taxon>
        <taxon>Mycobacteriales</taxon>
        <taxon>Mycobacteriaceae</taxon>
        <taxon>Mycolicibacterium</taxon>
    </lineage>
</organism>
<dbReference type="PANTHER" id="PTHR35908">
    <property type="entry name" value="HYPOTHETICAL FUSION PROTEIN"/>
    <property type="match status" value="1"/>
</dbReference>
<feature type="domain" description="VOC" evidence="1">
    <location>
        <begin position="4"/>
        <end position="120"/>
    </location>
</feature>
<dbReference type="InterPro" id="IPR037523">
    <property type="entry name" value="VOC_core"/>
</dbReference>